<dbReference type="Pfam" id="PF13333">
    <property type="entry name" value="rve_2"/>
    <property type="match status" value="1"/>
</dbReference>
<keyword evidence="3" id="KW-1185">Reference proteome</keyword>
<evidence type="ECO:0000259" key="1">
    <source>
        <dbReference type="PROSITE" id="PS50994"/>
    </source>
</evidence>
<feature type="domain" description="Integrase catalytic" evidence="1">
    <location>
        <begin position="34"/>
        <end position="203"/>
    </location>
</feature>
<dbReference type="PANTHER" id="PTHR46889">
    <property type="entry name" value="TRANSPOSASE INSF FOR INSERTION SEQUENCE IS3B-RELATED"/>
    <property type="match status" value="1"/>
</dbReference>
<dbReference type="GO" id="GO:0003676">
    <property type="term" value="F:nucleic acid binding"/>
    <property type="evidence" value="ECO:0007669"/>
    <property type="project" value="InterPro"/>
</dbReference>
<dbReference type="STRING" id="551991.SAMN05192529_1091"/>
<protein>
    <submittedName>
        <fullName evidence="2">Transposase InsO and inactivated derivatives</fullName>
    </submittedName>
</protein>
<dbReference type="InterPro" id="IPR036397">
    <property type="entry name" value="RNaseH_sf"/>
</dbReference>
<dbReference type="InterPro" id="IPR048020">
    <property type="entry name" value="Transpos_IS3"/>
</dbReference>
<gene>
    <name evidence="2" type="ORF">SAMN05192529_1091</name>
</gene>
<sequence length="206" mass="23926">MQENNLKAIQPRSFVPKTTNSRHRYAKSPNLLKDRAMPVKMNEVWVGDITYIPLKGGKFCYLAVWLDLYSRRIIGWTLSTHMREEIVITAFEKAVRLRNKIPAGLIVHSDRGGQYAGNGFRSLLNKKQVSQSMSDPDNPYDNAFMESCFSRFKAELMQENKCFESVEDAQTQIREYIDQYYNVIRLHSSLDYNTPIEFETEKLIAV</sequence>
<dbReference type="EMBL" id="FNQY01000009">
    <property type="protein sequence ID" value="SEA13971.1"/>
    <property type="molecule type" value="Genomic_DNA"/>
</dbReference>
<organism evidence="2 3">
    <name type="scientific">Arachidicoccus rhizosphaerae</name>
    <dbReference type="NCBI Taxonomy" id="551991"/>
    <lineage>
        <taxon>Bacteria</taxon>
        <taxon>Pseudomonadati</taxon>
        <taxon>Bacteroidota</taxon>
        <taxon>Chitinophagia</taxon>
        <taxon>Chitinophagales</taxon>
        <taxon>Chitinophagaceae</taxon>
        <taxon>Arachidicoccus</taxon>
    </lineage>
</organism>
<dbReference type="PANTHER" id="PTHR46889:SF7">
    <property type="entry name" value="TRANSPOSASE FOR INSERTION SEQUENCE ELEMENT IS904"/>
    <property type="match status" value="1"/>
</dbReference>
<reference evidence="2 3" key="1">
    <citation type="submission" date="2016-10" db="EMBL/GenBank/DDBJ databases">
        <authorList>
            <person name="de Groot N.N."/>
        </authorList>
    </citation>
    <scope>NUCLEOTIDE SEQUENCE [LARGE SCALE GENOMIC DNA]</scope>
    <source>
        <strain evidence="2 3">Vu-144</strain>
    </source>
</reference>
<dbReference type="SUPFAM" id="SSF53098">
    <property type="entry name" value="Ribonuclease H-like"/>
    <property type="match status" value="1"/>
</dbReference>
<dbReference type="NCBIfam" id="NF033516">
    <property type="entry name" value="transpos_IS3"/>
    <property type="match status" value="1"/>
</dbReference>
<name>A0A1H3YRX9_9BACT</name>
<dbReference type="Pfam" id="PF00665">
    <property type="entry name" value="rve"/>
    <property type="match status" value="1"/>
</dbReference>
<evidence type="ECO:0000313" key="3">
    <source>
        <dbReference type="Proteomes" id="UP000199041"/>
    </source>
</evidence>
<dbReference type="PROSITE" id="PS50994">
    <property type="entry name" value="INTEGRASE"/>
    <property type="match status" value="1"/>
</dbReference>
<evidence type="ECO:0000313" key="2">
    <source>
        <dbReference type="EMBL" id="SEA13971.1"/>
    </source>
</evidence>
<dbReference type="InterPro" id="IPR050900">
    <property type="entry name" value="Transposase_IS3/IS150/IS904"/>
</dbReference>
<dbReference type="Proteomes" id="UP000199041">
    <property type="component" value="Unassembled WGS sequence"/>
</dbReference>
<dbReference type="Gene3D" id="3.30.420.10">
    <property type="entry name" value="Ribonuclease H-like superfamily/Ribonuclease H"/>
    <property type="match status" value="1"/>
</dbReference>
<dbReference type="AlphaFoldDB" id="A0A1H3YRX9"/>
<dbReference type="InterPro" id="IPR012337">
    <property type="entry name" value="RNaseH-like_sf"/>
</dbReference>
<dbReference type="InterPro" id="IPR001584">
    <property type="entry name" value="Integrase_cat-core"/>
</dbReference>
<accession>A0A1H3YRX9</accession>
<dbReference type="GO" id="GO:0015074">
    <property type="term" value="P:DNA integration"/>
    <property type="evidence" value="ECO:0007669"/>
    <property type="project" value="InterPro"/>
</dbReference>
<proteinExistence type="predicted"/>